<dbReference type="EMBL" id="JBIUYY010000019">
    <property type="protein sequence ID" value="MFJ2825627.1"/>
    <property type="molecule type" value="Genomic_DNA"/>
</dbReference>
<evidence type="ECO:0008006" key="5">
    <source>
        <dbReference type="Google" id="ProtNLM"/>
    </source>
</evidence>
<evidence type="ECO:0000256" key="2">
    <source>
        <dbReference type="SAM" id="Phobius"/>
    </source>
</evidence>
<dbReference type="Proteomes" id="UP001617351">
    <property type="component" value="Unassembled WGS sequence"/>
</dbReference>
<keyword evidence="2" id="KW-0812">Transmembrane</keyword>
<comment type="caution">
    <text evidence="3">The sequence shown here is derived from an EMBL/GenBank/DDBJ whole genome shotgun (WGS) entry which is preliminary data.</text>
</comment>
<feature type="region of interest" description="Disordered" evidence="1">
    <location>
        <begin position="53"/>
        <end position="73"/>
    </location>
</feature>
<feature type="transmembrane region" description="Helical" evidence="2">
    <location>
        <begin position="30"/>
        <end position="48"/>
    </location>
</feature>
<accession>A0ABW8ESM3</accession>
<evidence type="ECO:0000313" key="4">
    <source>
        <dbReference type="Proteomes" id="UP001617351"/>
    </source>
</evidence>
<keyword evidence="2" id="KW-0472">Membrane</keyword>
<sequence length="73" mass="7122">MGADRAGLFAGLVPVGALVTTVALGLGRAGLADIAGALLVAVGVFLGSRRPGRYEGARSAGQRRTVSAPSSSA</sequence>
<evidence type="ECO:0000256" key="1">
    <source>
        <dbReference type="SAM" id="MobiDB-lite"/>
    </source>
</evidence>
<keyword evidence="2" id="KW-1133">Transmembrane helix</keyword>
<evidence type="ECO:0000313" key="3">
    <source>
        <dbReference type="EMBL" id="MFJ2825627.1"/>
    </source>
</evidence>
<organism evidence="3 4">
    <name type="scientific">Streptomyces toxytricini</name>
    <name type="common">Actinomyces toxytricini</name>
    <dbReference type="NCBI Taxonomy" id="67369"/>
    <lineage>
        <taxon>Bacteria</taxon>
        <taxon>Bacillati</taxon>
        <taxon>Actinomycetota</taxon>
        <taxon>Actinomycetes</taxon>
        <taxon>Kitasatosporales</taxon>
        <taxon>Streptomycetaceae</taxon>
        <taxon>Streptomyces</taxon>
    </lineage>
</organism>
<proteinExistence type="predicted"/>
<name>A0ABW8ESM3_STRT5</name>
<dbReference type="RefSeq" id="WP_402387185.1">
    <property type="nucleotide sequence ID" value="NZ_JBIUYY010000019.1"/>
</dbReference>
<gene>
    <name evidence="3" type="ORF">ACIO7M_31610</name>
</gene>
<keyword evidence="4" id="KW-1185">Reference proteome</keyword>
<feature type="transmembrane region" description="Helical" evidence="2">
    <location>
        <begin position="7"/>
        <end position="24"/>
    </location>
</feature>
<protein>
    <recommendedName>
        <fullName evidence="5">EamA domain-containing protein</fullName>
    </recommendedName>
</protein>
<feature type="compositionally biased region" description="Polar residues" evidence="1">
    <location>
        <begin position="62"/>
        <end position="73"/>
    </location>
</feature>
<reference evidence="3 4" key="1">
    <citation type="submission" date="2024-10" db="EMBL/GenBank/DDBJ databases">
        <title>The Natural Products Discovery Center: Release of the First 8490 Sequenced Strains for Exploring Actinobacteria Biosynthetic Diversity.</title>
        <authorList>
            <person name="Kalkreuter E."/>
            <person name="Kautsar S.A."/>
            <person name="Yang D."/>
            <person name="Bader C.D."/>
            <person name="Teijaro C.N."/>
            <person name="Fluegel L."/>
            <person name="Davis C.M."/>
            <person name="Simpson J.R."/>
            <person name="Lauterbach L."/>
            <person name="Steele A.D."/>
            <person name="Gui C."/>
            <person name="Meng S."/>
            <person name="Li G."/>
            <person name="Viehrig K."/>
            <person name="Ye F."/>
            <person name="Su P."/>
            <person name="Kiefer A.F."/>
            <person name="Nichols A."/>
            <person name="Cepeda A.J."/>
            <person name="Yan W."/>
            <person name="Fan B."/>
            <person name="Jiang Y."/>
            <person name="Adhikari A."/>
            <person name="Zheng C.-J."/>
            <person name="Schuster L."/>
            <person name="Cowan T.M."/>
            <person name="Smanski M.J."/>
            <person name="Chevrette M.G."/>
            <person name="De Carvalho L.P.S."/>
            <person name="Shen B."/>
        </authorList>
    </citation>
    <scope>NUCLEOTIDE SEQUENCE [LARGE SCALE GENOMIC DNA]</scope>
    <source>
        <strain evidence="3 4">NPDC087220</strain>
    </source>
</reference>